<dbReference type="InterPro" id="IPR032774">
    <property type="entry name" value="WG_beta_rep"/>
</dbReference>
<organism evidence="1 2">
    <name type="scientific">Aureispira anguillae</name>
    <dbReference type="NCBI Taxonomy" id="2864201"/>
    <lineage>
        <taxon>Bacteria</taxon>
        <taxon>Pseudomonadati</taxon>
        <taxon>Bacteroidota</taxon>
        <taxon>Saprospiria</taxon>
        <taxon>Saprospirales</taxon>
        <taxon>Saprospiraceae</taxon>
        <taxon>Aureispira</taxon>
    </lineage>
</organism>
<sequence>MKLKLTYIIILLANSLLLLGQRLSPQLKMETRMNLGEKHYLIQNKIKQWGLFTKGHKVVIAASYDTIFPLNRTKFDAETYAVEYTPTSYVIGEKGERQTLLDLKGNVCLKANNIMPRLMGEVVLIQNDKKWGLAQTSGKILVPATCARIEWYEDILALNNDKGWLLFDPIAGELITDTGYDTLIEVTNERYPSANNYYLLTQKDGLWGVLNVKGKAVVPAKYQTIKPLYAIRRHSPNRLCFLVKKENKWGIITTKNRSLVSIQYDTLKVNHADQACIVFLKGDKWGIIDAQGNEKISNCTAIKALGRFVNTYKIYKENKVGLWSGDKGIQLPSEYDRIVVGKLFFTCEKEGETFYVNKQNNQAVNLPIHEDIDYFSYQFYKIKQNKLWGLIDLNGKEILAPKYDYINSGTYSSNRIVVVKGARSGLIDSMGRELIEPTYDEISPIYLNRSKLYSQRQFFVVARGLKKGVLNYNGKELLAVDYDEILYDRKRFDGYFEVVKKEKKGLLKWDGTVLIAPHYETISALTLEDRQQSKDGIWKVKQNEKYGLLQIQQDVSNPILPLAYETIERIYSATRSLKSYFIVGNKGKYGIYNTDKQVWILPIVYTAIQTHTTDGKELRGNDSSFFQVEQGKQQLLFDLEGNLFE</sequence>
<reference evidence="1" key="1">
    <citation type="submission" date="2022-09" db="EMBL/GenBank/DDBJ databases">
        <title>Aureispira anguillicida sp. nov., isolated from Leptocephalus of Japanese eel Anguilla japonica.</title>
        <authorList>
            <person name="Yuasa K."/>
            <person name="Mekata T."/>
            <person name="Ikunari K."/>
        </authorList>
    </citation>
    <scope>NUCLEOTIDE SEQUENCE</scope>
    <source>
        <strain evidence="1">EL160426</strain>
    </source>
</reference>
<proteinExistence type="predicted"/>
<dbReference type="RefSeq" id="WP_264789806.1">
    <property type="nucleotide sequence ID" value="NZ_AP026867.1"/>
</dbReference>
<dbReference type="Proteomes" id="UP001060919">
    <property type="component" value="Chromosome"/>
</dbReference>
<evidence type="ECO:0000313" key="2">
    <source>
        <dbReference type="Proteomes" id="UP001060919"/>
    </source>
</evidence>
<dbReference type="AlphaFoldDB" id="A0A915YKF0"/>
<gene>
    <name evidence="1" type="ORF">AsAng_0053680</name>
</gene>
<dbReference type="PANTHER" id="PTHR37841:SF1">
    <property type="entry name" value="DUF3298 DOMAIN-CONTAINING PROTEIN"/>
    <property type="match status" value="1"/>
</dbReference>
<protein>
    <submittedName>
        <fullName evidence="1">WG repeat-containing protein</fullName>
    </submittedName>
</protein>
<dbReference type="Pfam" id="PF14903">
    <property type="entry name" value="WG_beta_rep"/>
    <property type="match status" value="3"/>
</dbReference>
<dbReference type="PANTHER" id="PTHR37841">
    <property type="entry name" value="GLR2918 PROTEIN"/>
    <property type="match status" value="1"/>
</dbReference>
<accession>A0A915YKF0</accession>
<evidence type="ECO:0000313" key="1">
    <source>
        <dbReference type="EMBL" id="BDS14587.1"/>
    </source>
</evidence>
<keyword evidence="2" id="KW-1185">Reference proteome</keyword>
<name>A0A915YKF0_9BACT</name>
<dbReference type="EMBL" id="AP026867">
    <property type="protein sequence ID" value="BDS14587.1"/>
    <property type="molecule type" value="Genomic_DNA"/>
</dbReference>
<dbReference type="KEGG" id="aup:AsAng_0053680"/>